<dbReference type="PANTHER" id="PTHR46960">
    <property type="entry name" value="E3 UBIQUITIN-PROTEIN LIGASE KEG"/>
    <property type="match status" value="1"/>
</dbReference>
<comment type="caution">
    <text evidence="9">The sequence shown here is derived from an EMBL/GenBank/DDBJ whole genome shotgun (WGS) entry which is preliminary data.</text>
</comment>
<dbReference type="Pfam" id="PF18346">
    <property type="entry name" value="SH3_15"/>
    <property type="match status" value="2"/>
</dbReference>
<dbReference type="PANTHER" id="PTHR46960:SF1">
    <property type="entry name" value="E3 UBIQUITIN-PROTEIN LIGASE KEG"/>
    <property type="match status" value="1"/>
</dbReference>
<feature type="domain" description="Mind bomb SH3 repeat" evidence="8">
    <location>
        <begin position="50"/>
        <end position="89"/>
    </location>
</feature>
<dbReference type="AlphaFoldDB" id="A0A9D5BSF4"/>
<comment type="pathway">
    <text evidence="1">Protein modification; protein ubiquitination.</text>
</comment>
<evidence type="ECO:0000256" key="5">
    <source>
        <dbReference type="ARBA" id="ARBA00022771"/>
    </source>
</evidence>
<accession>A0A9D5BSF4</accession>
<evidence type="ECO:0000256" key="1">
    <source>
        <dbReference type="ARBA" id="ARBA00004906"/>
    </source>
</evidence>
<dbReference type="InterPro" id="IPR040847">
    <property type="entry name" value="SH3_15"/>
</dbReference>
<feature type="domain" description="Mind bomb SH3 repeat" evidence="8">
    <location>
        <begin position="95"/>
        <end position="164"/>
    </location>
</feature>
<dbReference type="GO" id="GO:0009788">
    <property type="term" value="P:negative regulation of abscisic acid-activated signaling pathway"/>
    <property type="evidence" value="ECO:0007669"/>
    <property type="project" value="TreeGrafter"/>
</dbReference>
<keyword evidence="7" id="KW-0862">Zinc</keyword>
<dbReference type="GO" id="GO:0016567">
    <property type="term" value="P:protein ubiquitination"/>
    <property type="evidence" value="ECO:0007669"/>
    <property type="project" value="InterPro"/>
</dbReference>
<keyword evidence="6" id="KW-0833">Ubl conjugation pathway</keyword>
<dbReference type="GO" id="GO:0008270">
    <property type="term" value="F:zinc ion binding"/>
    <property type="evidence" value="ECO:0007669"/>
    <property type="project" value="UniProtKB-KW"/>
</dbReference>
<keyword evidence="3" id="KW-0479">Metal-binding</keyword>
<dbReference type="GO" id="GO:0005802">
    <property type="term" value="C:trans-Golgi network"/>
    <property type="evidence" value="ECO:0007669"/>
    <property type="project" value="TreeGrafter"/>
</dbReference>
<evidence type="ECO:0000256" key="6">
    <source>
        <dbReference type="ARBA" id="ARBA00022786"/>
    </source>
</evidence>
<dbReference type="GO" id="GO:0006952">
    <property type="term" value="P:defense response"/>
    <property type="evidence" value="ECO:0007669"/>
    <property type="project" value="InterPro"/>
</dbReference>
<dbReference type="GO" id="GO:0005769">
    <property type="term" value="C:early endosome"/>
    <property type="evidence" value="ECO:0007669"/>
    <property type="project" value="TreeGrafter"/>
</dbReference>
<evidence type="ECO:0000256" key="4">
    <source>
        <dbReference type="ARBA" id="ARBA00022737"/>
    </source>
</evidence>
<evidence type="ECO:0000313" key="9">
    <source>
        <dbReference type="EMBL" id="KAJ0959844.1"/>
    </source>
</evidence>
<dbReference type="GO" id="GO:0004842">
    <property type="term" value="F:ubiquitin-protein transferase activity"/>
    <property type="evidence" value="ECO:0007669"/>
    <property type="project" value="InterPro"/>
</dbReference>
<evidence type="ECO:0000259" key="8">
    <source>
        <dbReference type="Pfam" id="PF18346"/>
    </source>
</evidence>
<dbReference type="OrthoDB" id="264520at2759"/>
<dbReference type="GO" id="GO:0009738">
    <property type="term" value="P:abscisic acid-activated signaling pathway"/>
    <property type="evidence" value="ECO:0007669"/>
    <property type="project" value="InterPro"/>
</dbReference>
<protein>
    <recommendedName>
        <fullName evidence="8">Mind bomb SH3 repeat domain-containing protein</fullName>
    </recommendedName>
</protein>
<dbReference type="GO" id="GO:0045324">
    <property type="term" value="P:late endosome to vacuole transport"/>
    <property type="evidence" value="ECO:0007669"/>
    <property type="project" value="TreeGrafter"/>
</dbReference>
<proteinExistence type="predicted"/>
<keyword evidence="10" id="KW-1185">Reference proteome</keyword>
<dbReference type="Proteomes" id="UP001085076">
    <property type="component" value="Unassembled WGS sequence"/>
</dbReference>
<gene>
    <name evidence="9" type="ORF">J5N97_000444</name>
</gene>
<name>A0A9D5BSF4_9LILI</name>
<keyword evidence="4" id="KW-0677">Repeat</keyword>
<evidence type="ECO:0000256" key="2">
    <source>
        <dbReference type="ARBA" id="ARBA00022679"/>
    </source>
</evidence>
<keyword evidence="2" id="KW-0808">Transferase</keyword>
<evidence type="ECO:0000256" key="7">
    <source>
        <dbReference type="ARBA" id="ARBA00022833"/>
    </source>
</evidence>
<organism evidence="9 10">
    <name type="scientific">Dioscorea zingiberensis</name>
    <dbReference type="NCBI Taxonomy" id="325984"/>
    <lineage>
        <taxon>Eukaryota</taxon>
        <taxon>Viridiplantae</taxon>
        <taxon>Streptophyta</taxon>
        <taxon>Embryophyta</taxon>
        <taxon>Tracheophyta</taxon>
        <taxon>Spermatophyta</taxon>
        <taxon>Magnoliopsida</taxon>
        <taxon>Liliopsida</taxon>
        <taxon>Dioscoreales</taxon>
        <taxon>Dioscoreaceae</taxon>
        <taxon>Dioscorea</taxon>
    </lineage>
</organism>
<sequence>MAFVNQKKLSELEPFRALHYSLCHFIIIDWGPSMCEAICCREPYRYMDLGWWGETHHSVGKITDIESDGLLMIDIPSRPSPWQADPSDMEKVENFKVGDWVRVKASVPSPKYGWEDVTCETALGPSGWSNETAASIGTIARIDMDGTLNVRVAGKSSLWKVAPGDAKDFQVLRLEIGVRLKPSLRNRHIYDWNSVGKESIAVVHSIQD</sequence>
<reference evidence="9 10" key="1">
    <citation type="journal article" date="2022" name="Hortic Res">
        <title>The genome of Dioscorea zingiberensis sheds light on the biosynthesis, origin and evolution of the medicinally important diosgenin saponins.</title>
        <authorList>
            <person name="Li Y."/>
            <person name="Tan C."/>
            <person name="Li Z."/>
            <person name="Guo J."/>
            <person name="Li S."/>
            <person name="Chen X."/>
            <person name="Wang C."/>
            <person name="Dai X."/>
            <person name="Yang H."/>
            <person name="Song W."/>
            <person name="Hou L."/>
            <person name="Xu J."/>
            <person name="Tong Z."/>
            <person name="Xu A."/>
            <person name="Yuan X."/>
            <person name="Wang W."/>
            <person name="Yang Q."/>
            <person name="Chen L."/>
            <person name="Sun Z."/>
            <person name="Wang K."/>
            <person name="Pan B."/>
            <person name="Chen J."/>
            <person name="Bao Y."/>
            <person name="Liu F."/>
            <person name="Qi X."/>
            <person name="Gang D.R."/>
            <person name="Wen J."/>
            <person name="Li J."/>
        </authorList>
    </citation>
    <scope>NUCLEOTIDE SEQUENCE [LARGE SCALE GENOMIC DNA]</scope>
    <source>
        <strain evidence="9">Dzin_1.0</strain>
    </source>
</reference>
<dbReference type="EMBL" id="JAGGNH010000152">
    <property type="protein sequence ID" value="KAJ0959844.1"/>
    <property type="molecule type" value="Genomic_DNA"/>
</dbReference>
<evidence type="ECO:0000313" key="10">
    <source>
        <dbReference type="Proteomes" id="UP001085076"/>
    </source>
</evidence>
<evidence type="ECO:0000256" key="3">
    <source>
        <dbReference type="ARBA" id="ARBA00022723"/>
    </source>
</evidence>
<dbReference type="InterPro" id="IPR044584">
    <property type="entry name" value="KEG"/>
</dbReference>
<keyword evidence="5" id="KW-0863">Zinc-finger</keyword>